<gene>
    <name evidence="1" type="ORF">A2814_00490</name>
</gene>
<dbReference type="AlphaFoldDB" id="A0A1F6UV71"/>
<dbReference type="EMBL" id="MFTI01000002">
    <property type="protein sequence ID" value="OGI61232.1"/>
    <property type="molecule type" value="Genomic_DNA"/>
</dbReference>
<evidence type="ECO:0000313" key="2">
    <source>
        <dbReference type="Proteomes" id="UP000177869"/>
    </source>
</evidence>
<evidence type="ECO:0000313" key="1">
    <source>
        <dbReference type="EMBL" id="OGI61232.1"/>
    </source>
</evidence>
<accession>A0A1F6UV71</accession>
<evidence type="ECO:0008006" key="3">
    <source>
        <dbReference type="Google" id="ProtNLM"/>
    </source>
</evidence>
<protein>
    <recommendedName>
        <fullName evidence="3">DNA polymerase III subunit delta</fullName>
    </recommendedName>
</protein>
<dbReference type="Gene3D" id="3.40.50.300">
    <property type="entry name" value="P-loop containing nucleotide triphosphate hydrolases"/>
    <property type="match status" value="1"/>
</dbReference>
<reference evidence="1 2" key="1">
    <citation type="journal article" date="2016" name="Nat. Commun.">
        <title>Thousands of microbial genomes shed light on interconnected biogeochemical processes in an aquifer system.</title>
        <authorList>
            <person name="Anantharaman K."/>
            <person name="Brown C.T."/>
            <person name="Hug L.A."/>
            <person name="Sharon I."/>
            <person name="Castelle C.J."/>
            <person name="Probst A.J."/>
            <person name="Thomas B.C."/>
            <person name="Singh A."/>
            <person name="Wilkins M.J."/>
            <person name="Karaoz U."/>
            <person name="Brodie E.L."/>
            <person name="Williams K.H."/>
            <person name="Hubbard S.S."/>
            <person name="Banfield J.F."/>
        </authorList>
    </citation>
    <scope>NUCLEOTIDE SEQUENCE [LARGE SCALE GENOMIC DNA]</scope>
</reference>
<dbReference type="Pfam" id="PF13177">
    <property type="entry name" value="DNA_pol3_delta2"/>
    <property type="match status" value="1"/>
</dbReference>
<proteinExistence type="predicted"/>
<sequence length="232" mass="26336">MEGERDEILGEVLEFIKSLGIKVTGNADICHISLDSFKIEDARNLKSYAMERGFFPAQPAQTGKKIFIISANSFLLEAQNSLLKMFEEPIENTHFFIIMPDANILLKTLASRCYFISTKQDLVPEAKDAEKFIAMSLKNRIGFIKELLAEPEEEDEQGNEVVILDSTRSKALKFLNTLEIVLHKKAMSRMPLDTNVDFFEHFFKVREFLRQPGSSTKTLMESAALAIPTHLD</sequence>
<dbReference type="Proteomes" id="UP000177869">
    <property type="component" value="Unassembled WGS sequence"/>
</dbReference>
<dbReference type="InterPro" id="IPR027417">
    <property type="entry name" value="P-loop_NTPase"/>
</dbReference>
<organism evidence="1 2">
    <name type="scientific">Candidatus Nomurabacteria bacterium RIFCSPHIGHO2_01_FULL_38_19</name>
    <dbReference type="NCBI Taxonomy" id="1801732"/>
    <lineage>
        <taxon>Bacteria</taxon>
        <taxon>Candidatus Nomuraibacteriota</taxon>
    </lineage>
</organism>
<dbReference type="STRING" id="1801732.A2814_00490"/>
<dbReference type="SUPFAM" id="SSF52540">
    <property type="entry name" value="P-loop containing nucleoside triphosphate hydrolases"/>
    <property type="match status" value="1"/>
</dbReference>
<comment type="caution">
    <text evidence="1">The sequence shown here is derived from an EMBL/GenBank/DDBJ whole genome shotgun (WGS) entry which is preliminary data.</text>
</comment>
<name>A0A1F6UV71_9BACT</name>